<dbReference type="PANTHER" id="PTHR10836">
    <property type="entry name" value="GLYCERALDEHYDE 3-PHOSPHATE DEHYDROGENASE"/>
    <property type="match status" value="1"/>
</dbReference>
<dbReference type="Gene3D" id="3.30.360.10">
    <property type="entry name" value="Dihydrodipicolinate Reductase, domain 2"/>
    <property type="match status" value="1"/>
</dbReference>
<dbReference type="Pfam" id="PF02800">
    <property type="entry name" value="Gp_dh_C"/>
    <property type="match status" value="1"/>
</dbReference>
<dbReference type="OrthoDB" id="1152826at2759"/>
<keyword evidence="8" id="KW-1185">Reference proteome</keyword>
<comment type="subunit">
    <text evidence="2">Homotetramer.</text>
</comment>
<dbReference type="InterPro" id="IPR020828">
    <property type="entry name" value="GlycerAld_3-P_DH_NAD(P)-bd"/>
</dbReference>
<dbReference type="GO" id="GO:0004365">
    <property type="term" value="F:glyceraldehyde-3-phosphate dehydrogenase (NAD+) (phosphorylating) activity"/>
    <property type="evidence" value="ECO:0007669"/>
    <property type="project" value="UniProtKB-EC"/>
</dbReference>
<gene>
    <name evidence="7" type="ORF">DIATSA_LOCUS6406</name>
</gene>
<dbReference type="GO" id="GO:0005829">
    <property type="term" value="C:cytosol"/>
    <property type="evidence" value="ECO:0007669"/>
    <property type="project" value="TreeGrafter"/>
</dbReference>
<feature type="domain" description="Glyceraldehyde 3-phosphate dehydrogenase NAD(P) binding" evidence="6">
    <location>
        <begin position="1"/>
        <end position="107"/>
    </location>
</feature>
<evidence type="ECO:0000313" key="8">
    <source>
        <dbReference type="Proteomes" id="UP001153714"/>
    </source>
</evidence>
<organism evidence="7 8">
    <name type="scientific">Diatraea saccharalis</name>
    <name type="common">sugarcane borer</name>
    <dbReference type="NCBI Taxonomy" id="40085"/>
    <lineage>
        <taxon>Eukaryota</taxon>
        <taxon>Metazoa</taxon>
        <taxon>Ecdysozoa</taxon>
        <taxon>Arthropoda</taxon>
        <taxon>Hexapoda</taxon>
        <taxon>Insecta</taxon>
        <taxon>Pterygota</taxon>
        <taxon>Neoptera</taxon>
        <taxon>Endopterygota</taxon>
        <taxon>Lepidoptera</taxon>
        <taxon>Glossata</taxon>
        <taxon>Ditrysia</taxon>
        <taxon>Pyraloidea</taxon>
        <taxon>Crambidae</taxon>
        <taxon>Crambinae</taxon>
        <taxon>Diatraea</taxon>
    </lineage>
</organism>
<dbReference type="AlphaFoldDB" id="A0A9N9R2C7"/>
<dbReference type="SUPFAM" id="SSF51735">
    <property type="entry name" value="NAD(P)-binding Rossmann-fold domains"/>
    <property type="match status" value="1"/>
</dbReference>
<dbReference type="EMBL" id="OU893333">
    <property type="protein sequence ID" value="CAG9788611.1"/>
    <property type="molecule type" value="Genomic_DNA"/>
</dbReference>
<proteinExistence type="inferred from homology"/>
<comment type="similarity">
    <text evidence="1">Belongs to the glyceraldehyde-3-phosphate dehydrogenase family.</text>
</comment>
<comment type="catalytic activity">
    <reaction evidence="5">
        <text>D-glyceraldehyde 3-phosphate + phosphate + NAD(+) = (2R)-3-phospho-glyceroyl phosphate + NADH + H(+)</text>
        <dbReference type="Rhea" id="RHEA:10300"/>
        <dbReference type="ChEBI" id="CHEBI:15378"/>
        <dbReference type="ChEBI" id="CHEBI:43474"/>
        <dbReference type="ChEBI" id="CHEBI:57540"/>
        <dbReference type="ChEBI" id="CHEBI:57604"/>
        <dbReference type="ChEBI" id="CHEBI:57945"/>
        <dbReference type="ChEBI" id="CHEBI:59776"/>
        <dbReference type="EC" id="1.2.1.12"/>
    </reaction>
</comment>
<reference evidence="7" key="1">
    <citation type="submission" date="2021-12" db="EMBL/GenBank/DDBJ databases">
        <authorList>
            <person name="King R."/>
        </authorList>
    </citation>
    <scope>NUCLEOTIDE SEQUENCE</scope>
</reference>
<dbReference type="Gene3D" id="3.40.50.720">
    <property type="entry name" value="NAD(P)-binding Rossmann-like Domain"/>
    <property type="match status" value="2"/>
</dbReference>
<evidence type="ECO:0000256" key="1">
    <source>
        <dbReference type="ARBA" id="ARBA00007406"/>
    </source>
</evidence>
<protein>
    <recommendedName>
        <fullName evidence="6">Glyceraldehyde 3-phosphate dehydrogenase NAD(P) binding domain-containing protein</fullName>
    </recommendedName>
</protein>
<evidence type="ECO:0000256" key="4">
    <source>
        <dbReference type="ARBA" id="ARBA00023027"/>
    </source>
</evidence>
<evidence type="ECO:0000256" key="5">
    <source>
        <dbReference type="ARBA" id="ARBA00047698"/>
    </source>
</evidence>
<evidence type="ECO:0000256" key="3">
    <source>
        <dbReference type="ARBA" id="ARBA00023002"/>
    </source>
</evidence>
<dbReference type="GO" id="GO:0051287">
    <property type="term" value="F:NAD binding"/>
    <property type="evidence" value="ECO:0007669"/>
    <property type="project" value="InterPro"/>
</dbReference>
<dbReference type="PRINTS" id="PR00078">
    <property type="entry name" value="G3PDHDRGNASE"/>
</dbReference>
<evidence type="ECO:0000256" key="2">
    <source>
        <dbReference type="ARBA" id="ARBA00011881"/>
    </source>
</evidence>
<name>A0A9N9R2C7_9NEOP</name>
<dbReference type="SUPFAM" id="SSF55347">
    <property type="entry name" value="Glyceraldehyde-3-phosphate dehydrogenase-like, C-terminal domain"/>
    <property type="match status" value="1"/>
</dbReference>
<keyword evidence="4" id="KW-0520">NAD</keyword>
<dbReference type="PANTHER" id="PTHR10836:SF76">
    <property type="entry name" value="GLYCERALDEHYDE-3-PHOSPHATE DEHYDROGENASE-RELATED"/>
    <property type="match status" value="1"/>
</dbReference>
<dbReference type="InterPro" id="IPR036291">
    <property type="entry name" value="NAD(P)-bd_dom_sf"/>
</dbReference>
<dbReference type="InterPro" id="IPR020829">
    <property type="entry name" value="GlycerAld_3-P_DH_cat"/>
</dbReference>
<accession>A0A9N9R2C7</accession>
<sequence length="800" mass="90338">MQLGINGFGRIGRVILRACLQKPDLEVEKRIKIFHEKVPANIPWQTAGVHYVIEASGMFTTLEKASGHLASESVRRVILTAPSVDVFMLILGVNDDKLEHSAPIVKVLEDSFGLAEGFVTSIHAMTPSLKPLDGLCLRGKHWRDHRSIHQNIIPAMTGACKALGKIIPKVKDKLGGLAFRVPIVNVSVLDITIRLNSNTTLQEIIKKVENASKTDLKGIIRISIDNAVSSDFIGETHSCILDADSSLQLKTNFFKLICWYENEYSYACRVIDTIVFIENLSRTVHYIPNAVTKKGSKQHTDCSRKEISSSISQDTGLKFNSSRNIVLKKPLSPQLSNKTQTSLTKRNEFFKIWNEERMLLKPDVRQNRNSFFHSCISITPKNIEQMDSVKAKDRLEMLKKEFSKMVNVTESLLKKSNVETFHSKTEYKKEKDLSENNIKLDNGREILSDCSNLTQNMGDCKSDGSPINDSRNCAIFDVVTQINKEGNKDKTKTCDDIKVAKTTPLVNENKSFEKQEPIENQMNSLKRKLLKTDALITIQDTSLVNKNEGNDKVIKSIRIKKEERDEKIQHANTSDKEFKSVIKTNSSVQISKKLISELNNTCKLYGNIKKSTSKSHLSVEQDCNELKCCEKKVVDLNFNKSIDNKFLPRDNEDIMKSLSIPDRISPERYSIVSDRTSKCGSPGNRSLTISNVETYSRKEDIYDKLDSVSGTDSNNSFQIHERKSQVLDLSDLTTSLEDIGRLDKICKIIEISDELSNKLFAALDSTDEIQITKKKWSFKDLCEKIKLDDFCDTVFGKSSI</sequence>
<evidence type="ECO:0000259" key="6">
    <source>
        <dbReference type="SMART" id="SM00846"/>
    </source>
</evidence>
<dbReference type="InterPro" id="IPR020831">
    <property type="entry name" value="GlycerAld/Erythrose_P_DH"/>
</dbReference>
<reference evidence="7" key="2">
    <citation type="submission" date="2022-10" db="EMBL/GenBank/DDBJ databases">
        <authorList>
            <consortium name="ENA_rothamsted_submissions"/>
            <consortium name="culmorum"/>
            <person name="King R."/>
        </authorList>
    </citation>
    <scope>NUCLEOTIDE SEQUENCE</scope>
</reference>
<dbReference type="Proteomes" id="UP001153714">
    <property type="component" value="Chromosome 2"/>
</dbReference>
<evidence type="ECO:0000313" key="7">
    <source>
        <dbReference type="EMBL" id="CAG9788611.1"/>
    </source>
</evidence>
<keyword evidence="3" id="KW-0560">Oxidoreductase</keyword>
<dbReference type="GO" id="GO:0006096">
    <property type="term" value="P:glycolytic process"/>
    <property type="evidence" value="ECO:0007669"/>
    <property type="project" value="TreeGrafter"/>
</dbReference>
<dbReference type="SMART" id="SM00846">
    <property type="entry name" value="Gp_dh_N"/>
    <property type="match status" value="1"/>
</dbReference>